<keyword evidence="2" id="KW-1185">Reference proteome</keyword>
<protein>
    <submittedName>
        <fullName evidence="1">Uncharacterized protein</fullName>
    </submittedName>
</protein>
<dbReference type="EMBL" id="JBHUFD010000003">
    <property type="protein sequence ID" value="MFD1872691.1"/>
    <property type="molecule type" value="Genomic_DNA"/>
</dbReference>
<reference evidence="2" key="1">
    <citation type="journal article" date="2019" name="Int. J. Syst. Evol. Microbiol.">
        <title>The Global Catalogue of Microorganisms (GCM) 10K type strain sequencing project: providing services to taxonomists for standard genome sequencing and annotation.</title>
        <authorList>
            <consortium name="The Broad Institute Genomics Platform"/>
            <consortium name="The Broad Institute Genome Sequencing Center for Infectious Disease"/>
            <person name="Wu L."/>
            <person name="Ma J."/>
        </authorList>
    </citation>
    <scope>NUCLEOTIDE SEQUENCE [LARGE SCALE GENOMIC DNA]</scope>
    <source>
        <strain evidence="2">CGMCC 1.15795</strain>
    </source>
</reference>
<comment type="caution">
    <text evidence="1">The sequence shown here is derived from an EMBL/GenBank/DDBJ whole genome shotgun (WGS) entry which is preliminary data.</text>
</comment>
<sequence length="110" mass="11521">MGTPAARQGLDVEIGHRPFSAGNGVFLVSYEKPADAPDAAYRLSLLTYTCNVADSYTSVSYTLDLRGKLTRLRSGGLTGRFSGVLPATATGAGSTVRGTFKVAAPARSRH</sequence>
<evidence type="ECO:0000313" key="1">
    <source>
        <dbReference type="EMBL" id="MFD1872691.1"/>
    </source>
</evidence>
<accession>A0ABW4QTC5</accession>
<dbReference type="Proteomes" id="UP001597197">
    <property type="component" value="Unassembled WGS sequence"/>
</dbReference>
<proteinExistence type="predicted"/>
<organism evidence="1 2">
    <name type="scientific">Hymenobacter bucti</name>
    <dbReference type="NCBI Taxonomy" id="1844114"/>
    <lineage>
        <taxon>Bacteria</taxon>
        <taxon>Pseudomonadati</taxon>
        <taxon>Bacteroidota</taxon>
        <taxon>Cytophagia</taxon>
        <taxon>Cytophagales</taxon>
        <taxon>Hymenobacteraceae</taxon>
        <taxon>Hymenobacter</taxon>
    </lineage>
</organism>
<gene>
    <name evidence="1" type="ORF">ACFSDX_09630</name>
</gene>
<dbReference type="RefSeq" id="WP_382313141.1">
    <property type="nucleotide sequence ID" value="NZ_JBHUFD010000003.1"/>
</dbReference>
<evidence type="ECO:0000313" key="2">
    <source>
        <dbReference type="Proteomes" id="UP001597197"/>
    </source>
</evidence>
<name>A0ABW4QTC5_9BACT</name>